<keyword evidence="5 9" id="KW-0812">Transmembrane</keyword>
<dbReference type="PANTHER" id="PTHR33451:SF3">
    <property type="entry name" value="MALATE-2H(+)_NA(+)-LACTATE ANTIPORTER"/>
    <property type="match status" value="1"/>
</dbReference>
<keyword evidence="7 9" id="KW-0472">Membrane</keyword>
<organism evidence="11 12">
    <name type="scientific">Aminomonas paucivorans DSM 12260</name>
    <dbReference type="NCBI Taxonomy" id="584708"/>
    <lineage>
        <taxon>Bacteria</taxon>
        <taxon>Thermotogati</taxon>
        <taxon>Synergistota</taxon>
        <taxon>Synergistia</taxon>
        <taxon>Synergistales</taxon>
        <taxon>Synergistaceae</taxon>
        <taxon>Aminomonas</taxon>
    </lineage>
</organism>
<dbReference type="HOGENOM" id="CLU_033405_1_0_0"/>
<evidence type="ECO:0000256" key="5">
    <source>
        <dbReference type="ARBA" id="ARBA00022692"/>
    </source>
</evidence>
<dbReference type="InterPro" id="IPR052180">
    <property type="entry name" value="NhaC_Na-H+_Antiporter"/>
</dbReference>
<keyword evidence="4" id="KW-1003">Cell membrane</keyword>
<name>E3CY21_9BACT</name>
<feature type="transmembrane region" description="Helical" evidence="9">
    <location>
        <begin position="40"/>
        <end position="60"/>
    </location>
</feature>
<dbReference type="OrthoDB" id="9762978at2"/>
<dbReference type="EMBL" id="CM001022">
    <property type="protein sequence ID" value="EFQ24508.1"/>
    <property type="molecule type" value="Genomic_DNA"/>
</dbReference>
<evidence type="ECO:0000256" key="6">
    <source>
        <dbReference type="ARBA" id="ARBA00022989"/>
    </source>
</evidence>
<dbReference type="NCBIfam" id="TIGR00931">
    <property type="entry name" value="antiport_nhaC"/>
    <property type="match status" value="1"/>
</dbReference>
<evidence type="ECO:0000313" key="12">
    <source>
        <dbReference type="Proteomes" id="UP000005096"/>
    </source>
</evidence>
<dbReference type="InterPro" id="IPR004770">
    <property type="entry name" value="Na/H_antiport_NhaC"/>
</dbReference>
<dbReference type="Proteomes" id="UP000005096">
    <property type="component" value="Chromosome"/>
</dbReference>
<dbReference type="InterPro" id="IPR018461">
    <property type="entry name" value="Na/H_Antiport_NhaC-like_C"/>
</dbReference>
<feature type="transmembrane region" description="Helical" evidence="9">
    <location>
        <begin position="268"/>
        <end position="294"/>
    </location>
</feature>
<feature type="transmembrane region" description="Helical" evidence="9">
    <location>
        <begin position="81"/>
        <end position="104"/>
    </location>
</feature>
<protein>
    <submittedName>
        <fullName evidence="11">Na+/H+ antiporter NhaC</fullName>
    </submittedName>
</protein>
<evidence type="ECO:0000256" key="8">
    <source>
        <dbReference type="ARBA" id="ARBA00038435"/>
    </source>
</evidence>
<feature type="transmembrane region" description="Helical" evidence="9">
    <location>
        <begin position="356"/>
        <end position="379"/>
    </location>
</feature>
<dbReference type="Pfam" id="PF03553">
    <property type="entry name" value="Na_H_antiporter"/>
    <property type="match status" value="1"/>
</dbReference>
<gene>
    <name evidence="11" type="ORF">Apau_2097</name>
</gene>
<feature type="domain" description="Na+/H+ antiporter NhaC-like C-terminal" evidence="10">
    <location>
        <begin position="168"/>
        <end position="459"/>
    </location>
</feature>
<accession>E3CY21</accession>
<evidence type="ECO:0000256" key="3">
    <source>
        <dbReference type="ARBA" id="ARBA00022449"/>
    </source>
</evidence>
<feature type="transmembrane region" description="Helical" evidence="9">
    <location>
        <begin position="110"/>
        <end position="131"/>
    </location>
</feature>
<dbReference type="GO" id="GO:0015297">
    <property type="term" value="F:antiporter activity"/>
    <property type="evidence" value="ECO:0007669"/>
    <property type="project" value="UniProtKB-KW"/>
</dbReference>
<evidence type="ECO:0000313" key="11">
    <source>
        <dbReference type="EMBL" id="EFQ24508.1"/>
    </source>
</evidence>
<feature type="transmembrane region" description="Helical" evidence="9">
    <location>
        <begin position="197"/>
        <end position="220"/>
    </location>
</feature>
<dbReference type="GO" id="GO:0005886">
    <property type="term" value="C:plasma membrane"/>
    <property type="evidence" value="ECO:0007669"/>
    <property type="project" value="UniProtKB-SubCell"/>
</dbReference>
<feature type="transmembrane region" description="Helical" evidence="9">
    <location>
        <begin position="143"/>
        <end position="169"/>
    </location>
</feature>
<keyword evidence="3" id="KW-0050">Antiport</keyword>
<keyword evidence="6 9" id="KW-1133">Transmembrane helix</keyword>
<dbReference type="AlphaFoldDB" id="E3CY21"/>
<dbReference type="eggNOG" id="COG1757">
    <property type="taxonomic scope" value="Bacteria"/>
</dbReference>
<feature type="transmembrane region" description="Helical" evidence="9">
    <location>
        <begin position="241"/>
        <end position="262"/>
    </location>
</feature>
<comment type="similarity">
    <text evidence="8">Belongs to the NhaC Na(+)/H(+) (TC 2.A.35) antiporter family.</text>
</comment>
<dbReference type="PANTHER" id="PTHR33451">
    <property type="entry name" value="MALATE-2H(+)/NA(+)-LACTATE ANTIPORTER"/>
    <property type="match status" value="1"/>
</dbReference>
<keyword evidence="12" id="KW-1185">Reference proteome</keyword>
<dbReference type="PaxDb" id="584708-Apau_2097"/>
<evidence type="ECO:0000259" key="10">
    <source>
        <dbReference type="Pfam" id="PF03553"/>
    </source>
</evidence>
<evidence type="ECO:0000256" key="2">
    <source>
        <dbReference type="ARBA" id="ARBA00022448"/>
    </source>
</evidence>
<evidence type="ECO:0000256" key="9">
    <source>
        <dbReference type="SAM" id="Phobius"/>
    </source>
</evidence>
<feature type="transmembrane region" description="Helical" evidence="9">
    <location>
        <begin position="315"/>
        <end position="336"/>
    </location>
</feature>
<feature type="transmembrane region" description="Helical" evidence="9">
    <location>
        <begin position="15"/>
        <end position="34"/>
    </location>
</feature>
<evidence type="ECO:0000256" key="7">
    <source>
        <dbReference type="ARBA" id="ARBA00023136"/>
    </source>
</evidence>
<feature type="transmembrane region" description="Helical" evidence="9">
    <location>
        <begin position="445"/>
        <end position="463"/>
    </location>
</feature>
<evidence type="ECO:0000256" key="4">
    <source>
        <dbReference type="ARBA" id="ARBA00022475"/>
    </source>
</evidence>
<reference evidence="11 12" key="1">
    <citation type="journal article" date="2010" name="Stand. Genomic Sci.">
        <title>Non-contiguous finished genome sequence of Aminomonas paucivorans type strain (GLU-3).</title>
        <authorList>
            <person name="Pitluck S."/>
            <person name="Yasawong M."/>
            <person name="Held B."/>
            <person name="Lapidus A."/>
            <person name="Nolan M."/>
            <person name="Copeland A."/>
            <person name="Lucas S."/>
            <person name="Del Rio T.G."/>
            <person name="Tice H."/>
            <person name="Cheng J.F."/>
            <person name="Chertkov O."/>
            <person name="Goodwin L."/>
            <person name="Tapia R."/>
            <person name="Han C."/>
            <person name="Liolios K."/>
            <person name="Ivanova N."/>
            <person name="Mavromatis K."/>
            <person name="Ovchinnikova G."/>
            <person name="Pati A."/>
            <person name="Chen A."/>
            <person name="Palaniappan K."/>
            <person name="Land M."/>
            <person name="Hauser L."/>
            <person name="Chang Y.J."/>
            <person name="Jeffries C.D."/>
            <person name="Pukall R."/>
            <person name="Spring S."/>
            <person name="Rohde M."/>
            <person name="Sikorski J."/>
            <person name="Goker M."/>
            <person name="Woyke T."/>
            <person name="Bristow J."/>
            <person name="Eisen J.A."/>
            <person name="Markowitz V."/>
            <person name="Hugenholtz P."/>
            <person name="Kyrpides N.C."/>
            <person name="Klenk H.P."/>
        </authorList>
    </citation>
    <scope>NUCLEOTIDE SEQUENCE [LARGE SCALE GENOMIC DNA]</scope>
    <source>
        <strain evidence="11 12">DSM 12260</strain>
    </source>
</reference>
<keyword evidence="2" id="KW-0813">Transport</keyword>
<evidence type="ECO:0000256" key="1">
    <source>
        <dbReference type="ARBA" id="ARBA00004651"/>
    </source>
</evidence>
<sequence length="478" mass="50079">MTQQPSSSSPRKPSLGLSLGVILASAGIIGFSVLKLGSDAHLPLVLAAVLAATCGVLFLRMPWSAIEEGMLQGVSLALQPILILMMVGVMVGVWICSGTVPALIYYGLKLLSPSIFLAASLLICSVVSLATGSSWTTVSSVGIALMGIGAGLGIPAPMCAGAVISGGYFGDKMSPLSDTTNLAPAVAGNELFDHIRAMIWTTGPTYVLVFAIYVFLGLRFQGQMGSLEQIQAIQGAISGHFNLNLLTLLPPLLIVVFAAVRFPAIPGLILGCLAGALVAMGFQGVSVTDLLGVAQNGFESKTGMEMVDDLLSRGGLQGMMWTISLIMCALSFGGIVERCGYLETILGAMRGMLRNPTSLVASTVGASFFGNMFLGDQFLGIVVPGRMFKPAYEEMGLAPRMLSRTLEDCGTLTSPLIPWTACGGFMSSTLGISAFQYAPYAFLNWINPLMAIALTALGIGVFWKGKDGRPTRVRPEKA</sequence>
<comment type="subcellular location">
    <subcellularLocation>
        <location evidence="1">Cell membrane</location>
        <topology evidence="1">Multi-pass membrane protein</topology>
    </subcellularLocation>
</comment>
<proteinExistence type="inferred from homology"/>